<evidence type="ECO:0000313" key="5">
    <source>
        <dbReference type="Proteomes" id="UP000587760"/>
    </source>
</evidence>
<dbReference type="InterPro" id="IPR050582">
    <property type="entry name" value="HAD-like_SerB"/>
</dbReference>
<reference evidence="4 5" key="1">
    <citation type="submission" date="2020-08" db="EMBL/GenBank/DDBJ databases">
        <title>Genomic Encyclopedia of Type Strains, Phase IV (KMG-IV): sequencing the most valuable type-strain genomes for metagenomic binning, comparative biology and taxonomic classification.</title>
        <authorList>
            <person name="Goeker M."/>
        </authorList>
    </citation>
    <scope>NUCLEOTIDE SEQUENCE [LARGE SCALE GENOMIC DNA]</scope>
    <source>
        <strain evidence="4 5">DSM 2461</strain>
    </source>
</reference>
<keyword evidence="3" id="KW-0460">Magnesium</keyword>
<keyword evidence="5" id="KW-1185">Reference proteome</keyword>
<dbReference type="PANTHER" id="PTHR43344:SF13">
    <property type="entry name" value="PHOSPHATASE RV3661-RELATED"/>
    <property type="match status" value="1"/>
</dbReference>
<dbReference type="NCBIfam" id="TIGR01488">
    <property type="entry name" value="HAD-SF-IB"/>
    <property type="match status" value="1"/>
</dbReference>
<sequence length="215" mass="24678">MKTYIFDIDHTLLRSATGIYFVKEGLTRKFFQRRQLIRIPIVLIKYRMGFLKGNIVEREIPFMKGLTRKDIEEIGRAGFRKYGLSDVYEDAKNLIQNLKNQGSHVIFATSSFDYSVRPVAEYFGIDDVIASSFEFDGDSCTGYIEGRAAFGDSKKTKVMAYLEDRGINKNDCVFYSDSHHDIPLLEYVGKAVAVNPDRKLKSAAIKNGWEILRFR</sequence>
<dbReference type="InterPro" id="IPR036412">
    <property type="entry name" value="HAD-like_sf"/>
</dbReference>
<evidence type="ECO:0000256" key="2">
    <source>
        <dbReference type="ARBA" id="ARBA00022801"/>
    </source>
</evidence>
<dbReference type="Gene3D" id="3.40.50.1000">
    <property type="entry name" value="HAD superfamily/HAD-like"/>
    <property type="match status" value="1"/>
</dbReference>
<dbReference type="Gene3D" id="1.20.1440.100">
    <property type="entry name" value="SG protein - dephosphorylation function"/>
    <property type="match status" value="1"/>
</dbReference>
<organism evidence="4 5">
    <name type="scientific">Spirochaeta isovalerica</name>
    <dbReference type="NCBI Taxonomy" id="150"/>
    <lineage>
        <taxon>Bacteria</taxon>
        <taxon>Pseudomonadati</taxon>
        <taxon>Spirochaetota</taxon>
        <taxon>Spirochaetia</taxon>
        <taxon>Spirochaetales</taxon>
        <taxon>Spirochaetaceae</taxon>
        <taxon>Spirochaeta</taxon>
    </lineage>
</organism>
<dbReference type="Pfam" id="PF12710">
    <property type="entry name" value="HAD"/>
    <property type="match status" value="1"/>
</dbReference>
<evidence type="ECO:0000313" key="4">
    <source>
        <dbReference type="EMBL" id="MBB6479784.1"/>
    </source>
</evidence>
<dbReference type="RefSeq" id="WP_184745318.1">
    <property type="nucleotide sequence ID" value="NZ_JACHGJ010000002.1"/>
</dbReference>
<dbReference type="PANTHER" id="PTHR43344">
    <property type="entry name" value="PHOSPHOSERINE PHOSPHATASE"/>
    <property type="match status" value="1"/>
</dbReference>
<proteinExistence type="predicted"/>
<protein>
    <submittedName>
        <fullName evidence="4">HAD superfamily hydrolase (TIGR01490 family)</fullName>
    </submittedName>
</protein>
<dbReference type="GO" id="GO:0016787">
    <property type="term" value="F:hydrolase activity"/>
    <property type="evidence" value="ECO:0007669"/>
    <property type="project" value="UniProtKB-KW"/>
</dbReference>
<keyword evidence="1" id="KW-0479">Metal-binding</keyword>
<gene>
    <name evidence="4" type="ORF">HNR50_001442</name>
</gene>
<dbReference type="AlphaFoldDB" id="A0A841R3X6"/>
<dbReference type="InterPro" id="IPR023214">
    <property type="entry name" value="HAD_sf"/>
</dbReference>
<name>A0A841R3X6_9SPIO</name>
<keyword evidence="2 4" id="KW-0378">Hydrolase</keyword>
<dbReference type="Proteomes" id="UP000587760">
    <property type="component" value="Unassembled WGS sequence"/>
</dbReference>
<evidence type="ECO:0000256" key="3">
    <source>
        <dbReference type="ARBA" id="ARBA00022842"/>
    </source>
</evidence>
<accession>A0A841R3X6</accession>
<dbReference type="InterPro" id="IPR006385">
    <property type="entry name" value="HAD_hydro_SerB1"/>
</dbReference>
<dbReference type="GO" id="GO:0046872">
    <property type="term" value="F:metal ion binding"/>
    <property type="evidence" value="ECO:0007669"/>
    <property type="project" value="UniProtKB-KW"/>
</dbReference>
<dbReference type="SUPFAM" id="SSF56784">
    <property type="entry name" value="HAD-like"/>
    <property type="match status" value="1"/>
</dbReference>
<dbReference type="NCBIfam" id="TIGR01490">
    <property type="entry name" value="HAD-SF-IB-hyp1"/>
    <property type="match status" value="1"/>
</dbReference>
<comment type="caution">
    <text evidence="4">The sequence shown here is derived from an EMBL/GenBank/DDBJ whole genome shotgun (WGS) entry which is preliminary data.</text>
</comment>
<evidence type="ECO:0000256" key="1">
    <source>
        <dbReference type="ARBA" id="ARBA00022723"/>
    </source>
</evidence>
<dbReference type="EMBL" id="JACHGJ010000002">
    <property type="protein sequence ID" value="MBB6479784.1"/>
    <property type="molecule type" value="Genomic_DNA"/>
</dbReference>